<reference evidence="11" key="1">
    <citation type="journal article" date="2019" name="Int. J. Syst. Evol. Microbiol.">
        <title>The Global Catalogue of Microorganisms (GCM) 10K type strain sequencing project: providing services to taxonomists for standard genome sequencing and annotation.</title>
        <authorList>
            <consortium name="The Broad Institute Genomics Platform"/>
            <consortium name="The Broad Institute Genome Sequencing Center for Infectious Disease"/>
            <person name="Wu L."/>
            <person name="Ma J."/>
        </authorList>
    </citation>
    <scope>NUCLEOTIDE SEQUENCE [LARGE SCALE GENOMIC DNA]</scope>
    <source>
        <strain evidence="11">KCTC 52677</strain>
    </source>
</reference>
<feature type="transmembrane region" description="Helical" evidence="8">
    <location>
        <begin position="189"/>
        <end position="213"/>
    </location>
</feature>
<dbReference type="CDD" id="cd06261">
    <property type="entry name" value="TM_PBP2"/>
    <property type="match status" value="1"/>
</dbReference>
<evidence type="ECO:0000256" key="5">
    <source>
        <dbReference type="ARBA" id="ARBA00022692"/>
    </source>
</evidence>
<name>A0ABV7DIQ9_9HYPH</name>
<keyword evidence="7 8" id="KW-0472">Membrane</keyword>
<evidence type="ECO:0000256" key="3">
    <source>
        <dbReference type="ARBA" id="ARBA00022448"/>
    </source>
</evidence>
<evidence type="ECO:0000256" key="2">
    <source>
        <dbReference type="ARBA" id="ARBA00007069"/>
    </source>
</evidence>
<evidence type="ECO:0000256" key="7">
    <source>
        <dbReference type="ARBA" id="ARBA00023136"/>
    </source>
</evidence>
<dbReference type="PANTHER" id="PTHR42929:SF1">
    <property type="entry name" value="INNER MEMBRANE ABC TRANSPORTER PERMEASE PROTEIN YDCU-RELATED"/>
    <property type="match status" value="1"/>
</dbReference>
<comment type="subcellular location">
    <subcellularLocation>
        <location evidence="1 8">Cell membrane</location>
        <topology evidence="1 8">Multi-pass membrane protein</topology>
    </subcellularLocation>
</comment>
<dbReference type="Proteomes" id="UP001595377">
    <property type="component" value="Unassembled WGS sequence"/>
</dbReference>
<dbReference type="Gene3D" id="1.10.3720.10">
    <property type="entry name" value="MetI-like"/>
    <property type="match status" value="1"/>
</dbReference>
<evidence type="ECO:0000313" key="11">
    <source>
        <dbReference type="Proteomes" id="UP001595377"/>
    </source>
</evidence>
<dbReference type="InterPro" id="IPR035906">
    <property type="entry name" value="MetI-like_sf"/>
</dbReference>
<dbReference type="InterPro" id="IPR000515">
    <property type="entry name" value="MetI-like"/>
</dbReference>
<comment type="similarity">
    <text evidence="2">Belongs to the binding-protein-dependent transport system permease family. CysTW subfamily.</text>
</comment>
<feature type="transmembrane region" description="Helical" evidence="8">
    <location>
        <begin position="99"/>
        <end position="121"/>
    </location>
</feature>
<accession>A0ABV7DIQ9</accession>
<sequence length="280" mass="30507">MLQPRMARLLLLPGYALLALTLIGPLITTLVISLGRRAPSGGYETALSIENFASVLSRSTAFLNTVQLSAFGAAICILAAIPVAFFIAKHLKGSVRYTVLFLVVLPFFTSFVARTYAWYFALGGRGLPAVLEWIGLGRFRFLNTDFAVAIGIIYAYLPIAILMLFVAFDRIGDDLLEASNDLGRGKVETFFSVVIPLAMPGLISTYSLLFILLSGEYLIPMLLGGGKVYFIGNAIVDLFLQSRNWPLGSAVAISLMSMMIVVAFLSQIFQRMANRDGRIG</sequence>
<feature type="transmembrane region" description="Helical" evidence="8">
    <location>
        <begin position="12"/>
        <end position="34"/>
    </location>
</feature>
<keyword evidence="4" id="KW-1003">Cell membrane</keyword>
<evidence type="ECO:0000256" key="4">
    <source>
        <dbReference type="ARBA" id="ARBA00022475"/>
    </source>
</evidence>
<dbReference type="EMBL" id="JBHRSP010000023">
    <property type="protein sequence ID" value="MFC3074343.1"/>
    <property type="molecule type" value="Genomic_DNA"/>
</dbReference>
<feature type="transmembrane region" description="Helical" evidence="8">
    <location>
        <begin position="247"/>
        <end position="269"/>
    </location>
</feature>
<evidence type="ECO:0000313" key="10">
    <source>
        <dbReference type="EMBL" id="MFC3074343.1"/>
    </source>
</evidence>
<evidence type="ECO:0000256" key="8">
    <source>
        <dbReference type="RuleBase" id="RU363032"/>
    </source>
</evidence>
<feature type="transmembrane region" description="Helical" evidence="8">
    <location>
        <begin position="66"/>
        <end position="87"/>
    </location>
</feature>
<dbReference type="PROSITE" id="PS50928">
    <property type="entry name" value="ABC_TM1"/>
    <property type="match status" value="1"/>
</dbReference>
<feature type="transmembrane region" description="Helical" evidence="8">
    <location>
        <begin position="146"/>
        <end position="168"/>
    </location>
</feature>
<keyword evidence="6 8" id="KW-1133">Transmembrane helix</keyword>
<evidence type="ECO:0000259" key="9">
    <source>
        <dbReference type="PROSITE" id="PS50928"/>
    </source>
</evidence>
<dbReference type="Pfam" id="PF00528">
    <property type="entry name" value="BPD_transp_1"/>
    <property type="match status" value="1"/>
</dbReference>
<proteinExistence type="inferred from homology"/>
<evidence type="ECO:0000256" key="6">
    <source>
        <dbReference type="ARBA" id="ARBA00022989"/>
    </source>
</evidence>
<organism evidence="10 11">
    <name type="scientific">Shinella pollutisoli</name>
    <dbReference type="NCBI Taxonomy" id="2250594"/>
    <lineage>
        <taxon>Bacteria</taxon>
        <taxon>Pseudomonadati</taxon>
        <taxon>Pseudomonadota</taxon>
        <taxon>Alphaproteobacteria</taxon>
        <taxon>Hyphomicrobiales</taxon>
        <taxon>Rhizobiaceae</taxon>
        <taxon>Shinella</taxon>
    </lineage>
</organism>
<dbReference type="RefSeq" id="WP_257315284.1">
    <property type="nucleotide sequence ID" value="NZ_JANFDG010000011.1"/>
</dbReference>
<protein>
    <submittedName>
        <fullName evidence="10">ABC transporter permease</fullName>
    </submittedName>
</protein>
<comment type="caution">
    <text evidence="10">The sequence shown here is derived from an EMBL/GenBank/DDBJ whole genome shotgun (WGS) entry which is preliminary data.</text>
</comment>
<keyword evidence="11" id="KW-1185">Reference proteome</keyword>
<keyword evidence="5 8" id="KW-0812">Transmembrane</keyword>
<gene>
    <name evidence="10" type="ORF">ACFOHH_14625</name>
</gene>
<evidence type="ECO:0000256" key="1">
    <source>
        <dbReference type="ARBA" id="ARBA00004651"/>
    </source>
</evidence>
<dbReference type="PANTHER" id="PTHR42929">
    <property type="entry name" value="INNER MEMBRANE ABC TRANSPORTER PERMEASE PROTEIN YDCU-RELATED-RELATED"/>
    <property type="match status" value="1"/>
</dbReference>
<keyword evidence="3 8" id="KW-0813">Transport</keyword>
<dbReference type="SUPFAM" id="SSF161098">
    <property type="entry name" value="MetI-like"/>
    <property type="match status" value="1"/>
</dbReference>
<feature type="domain" description="ABC transmembrane type-1" evidence="9">
    <location>
        <begin position="62"/>
        <end position="266"/>
    </location>
</feature>